<reference evidence="7" key="2">
    <citation type="submission" date="2020-10" db="UniProtKB">
        <authorList>
            <consortium name="WormBaseParasite"/>
        </authorList>
    </citation>
    <scope>IDENTIFICATION</scope>
</reference>
<evidence type="ECO:0000256" key="2">
    <source>
        <dbReference type="ARBA" id="ARBA00023002"/>
    </source>
</evidence>
<organism evidence="6 7">
    <name type="scientific">Panagrellus redivivus</name>
    <name type="common">Microworm</name>
    <dbReference type="NCBI Taxonomy" id="6233"/>
    <lineage>
        <taxon>Eukaryota</taxon>
        <taxon>Metazoa</taxon>
        <taxon>Ecdysozoa</taxon>
        <taxon>Nematoda</taxon>
        <taxon>Chromadorea</taxon>
        <taxon>Rhabditida</taxon>
        <taxon>Tylenchina</taxon>
        <taxon>Panagrolaimomorpha</taxon>
        <taxon>Panagrolaimoidea</taxon>
        <taxon>Panagrolaimidae</taxon>
        <taxon>Panagrellus</taxon>
    </lineage>
</organism>
<evidence type="ECO:0000256" key="3">
    <source>
        <dbReference type="SAM" id="MobiDB-lite"/>
    </source>
</evidence>
<feature type="transmembrane region" description="Helical" evidence="4">
    <location>
        <begin position="445"/>
        <end position="462"/>
    </location>
</feature>
<keyword evidence="4" id="KW-0812">Transmembrane</keyword>
<keyword evidence="4" id="KW-0472">Membrane</keyword>
<dbReference type="Pfam" id="PF00171">
    <property type="entry name" value="Aldedh"/>
    <property type="match status" value="1"/>
</dbReference>
<dbReference type="Gene3D" id="3.40.605.10">
    <property type="entry name" value="Aldehyde Dehydrogenase, Chain A, domain 1"/>
    <property type="match status" value="1"/>
</dbReference>
<dbReference type="GO" id="GO:0004029">
    <property type="term" value="F:aldehyde dehydrogenase (NAD+) activity"/>
    <property type="evidence" value="ECO:0007669"/>
    <property type="project" value="TreeGrafter"/>
</dbReference>
<comment type="similarity">
    <text evidence="1">Belongs to the aldehyde dehydrogenase family.</text>
</comment>
<dbReference type="InterPro" id="IPR015590">
    <property type="entry name" value="Aldehyde_DH_dom"/>
</dbReference>
<dbReference type="GO" id="GO:0005737">
    <property type="term" value="C:cytoplasm"/>
    <property type="evidence" value="ECO:0007669"/>
    <property type="project" value="TreeGrafter"/>
</dbReference>
<evidence type="ECO:0000256" key="1">
    <source>
        <dbReference type="ARBA" id="ARBA00009986"/>
    </source>
</evidence>
<sequence length="466" mass="51519">MTPIRSHNSDTNSKKPIRFQDTYKIPRLRYKFKNTRNTTRLSESRKDQQPPPEAITITDGKEVLVPPLCMTGVKSMRVGLRGWSSSWPFGSNRSADGRRVKTAITTLAVVTSPARALVLHFGHESPGLTQCHAAGLVSFGLVQLDYAGASLVQLDYTGASLGQLDYAEARLGHFDYAGVRLVDPVVVCDDADIAITAKRLAWGKWLNCGQTCLAPDYVLVTQNSKAKLISELAKTIGEFYGQDIQKSKDYSRIINTRHFDRLNALLEKTKGATLFKGGEPDRDDVFIPPTIIDALPEDIVMQDEIFGPILPVVTVKNMDEAIERIRSTEKPLAAYIFTKSNSNIDKLLNETSSGGVTINDVLLHITVDTLPFGGVGHSGFGKYRGKYGFLEFSHPKAVLKRGFFGEALANARYPPLTPAKQKAMAQLMGTRRAVPKFVKNYLPPLWYVLIGVLLGLLFNKYIGFPQ</sequence>
<reference evidence="6" key="1">
    <citation type="journal article" date="2013" name="Genetics">
        <title>The draft genome and transcriptome of Panagrellus redivivus are shaped by the harsh demands of a free-living lifestyle.</title>
        <authorList>
            <person name="Srinivasan J."/>
            <person name="Dillman A.R."/>
            <person name="Macchietto M.G."/>
            <person name="Heikkinen L."/>
            <person name="Lakso M."/>
            <person name="Fracchia K.M."/>
            <person name="Antoshechkin I."/>
            <person name="Mortazavi A."/>
            <person name="Wong G."/>
            <person name="Sternberg P.W."/>
        </authorList>
    </citation>
    <scope>NUCLEOTIDE SEQUENCE [LARGE SCALE GENOMIC DNA]</scope>
    <source>
        <strain evidence="6">MT8872</strain>
    </source>
</reference>
<feature type="domain" description="Aldehyde dehydrogenase" evidence="5">
    <location>
        <begin position="183"/>
        <end position="398"/>
    </location>
</feature>
<accession>A0A7E4WB59</accession>
<dbReference type="GO" id="GO:0006081">
    <property type="term" value="P:aldehyde metabolic process"/>
    <property type="evidence" value="ECO:0007669"/>
    <property type="project" value="InterPro"/>
</dbReference>
<dbReference type="WBParaSite" id="Pan_g9156.t1">
    <property type="protein sequence ID" value="Pan_g9156.t1"/>
    <property type="gene ID" value="Pan_g9156"/>
</dbReference>
<dbReference type="Gene3D" id="3.40.309.10">
    <property type="entry name" value="Aldehyde Dehydrogenase, Chain A, domain 2"/>
    <property type="match status" value="1"/>
</dbReference>
<feature type="region of interest" description="Disordered" evidence="3">
    <location>
        <begin position="34"/>
        <end position="56"/>
    </location>
</feature>
<dbReference type="SUPFAM" id="SSF53720">
    <property type="entry name" value="ALDH-like"/>
    <property type="match status" value="1"/>
</dbReference>
<evidence type="ECO:0000259" key="5">
    <source>
        <dbReference type="Pfam" id="PF00171"/>
    </source>
</evidence>
<dbReference type="FunFam" id="3.40.309.10:FF:000003">
    <property type="entry name" value="Aldehyde dehydrogenase"/>
    <property type="match status" value="1"/>
</dbReference>
<dbReference type="InterPro" id="IPR016162">
    <property type="entry name" value="Ald_DH_N"/>
</dbReference>
<keyword evidence="2" id="KW-0560">Oxidoreductase</keyword>
<dbReference type="PANTHER" id="PTHR43570">
    <property type="entry name" value="ALDEHYDE DEHYDROGENASE"/>
    <property type="match status" value="1"/>
</dbReference>
<dbReference type="AlphaFoldDB" id="A0A7E4WB59"/>
<dbReference type="InterPro" id="IPR016161">
    <property type="entry name" value="Ald_DH/histidinol_DH"/>
</dbReference>
<evidence type="ECO:0000313" key="6">
    <source>
        <dbReference type="Proteomes" id="UP000492821"/>
    </source>
</evidence>
<keyword evidence="6" id="KW-1185">Reference proteome</keyword>
<evidence type="ECO:0000256" key="4">
    <source>
        <dbReference type="SAM" id="Phobius"/>
    </source>
</evidence>
<evidence type="ECO:0000313" key="7">
    <source>
        <dbReference type="WBParaSite" id="Pan_g9156.t1"/>
    </source>
</evidence>
<proteinExistence type="inferred from homology"/>
<dbReference type="Proteomes" id="UP000492821">
    <property type="component" value="Unassembled WGS sequence"/>
</dbReference>
<dbReference type="PANTHER" id="PTHR43570:SF16">
    <property type="entry name" value="ALDEHYDE DEHYDROGENASE TYPE III, ISOFORM Q"/>
    <property type="match status" value="1"/>
</dbReference>
<name>A0A7E4WB59_PANRE</name>
<dbReference type="InterPro" id="IPR016163">
    <property type="entry name" value="Ald_DH_C"/>
</dbReference>
<keyword evidence="4" id="KW-1133">Transmembrane helix</keyword>
<protein>
    <submittedName>
        <fullName evidence="7">Aldedh domain-containing protein</fullName>
    </submittedName>
</protein>
<dbReference type="InterPro" id="IPR012394">
    <property type="entry name" value="Aldehyde_DH_NAD(P)"/>
</dbReference>